<dbReference type="Proteomes" id="UP001295444">
    <property type="component" value="Chromosome 09"/>
</dbReference>
<keyword evidence="3" id="KW-1185">Reference proteome</keyword>
<evidence type="ECO:0000313" key="2">
    <source>
        <dbReference type="EMBL" id="CAH2314419.1"/>
    </source>
</evidence>
<protein>
    <submittedName>
        <fullName evidence="2">Uncharacterized protein</fullName>
    </submittedName>
</protein>
<reference evidence="2" key="1">
    <citation type="submission" date="2022-03" db="EMBL/GenBank/DDBJ databases">
        <authorList>
            <person name="Alioto T."/>
            <person name="Alioto T."/>
            <person name="Gomez Garrido J."/>
        </authorList>
    </citation>
    <scope>NUCLEOTIDE SEQUENCE</scope>
</reference>
<evidence type="ECO:0000256" key="1">
    <source>
        <dbReference type="SAM" id="MobiDB-lite"/>
    </source>
</evidence>
<feature type="compositionally biased region" description="Low complexity" evidence="1">
    <location>
        <begin position="185"/>
        <end position="205"/>
    </location>
</feature>
<accession>A0AAD1SXP2</accession>
<sequence>MMQFPTLQTKYDLPHRMLFSYLQIKSCLKNIHPTKQNKKPSQTLSLYEKFCTNALPPKKVISWCYKTLTRAQKEEKITYKIAWHKELNRTIDDEQWTRAYSSHKDNMDKTQWTTTYHILISAAMVISRLWKSPTTPNFKALLNQINLNWQYETMLSKQHGLKKTISKANLMWKEYWELQDKQKDTSPPNQQNPTSPTQLSTPTPN</sequence>
<dbReference type="EMBL" id="OW240920">
    <property type="protein sequence ID" value="CAH2314419.1"/>
    <property type="molecule type" value="Genomic_DNA"/>
</dbReference>
<proteinExistence type="predicted"/>
<name>A0AAD1SXP2_PELCU</name>
<evidence type="ECO:0000313" key="3">
    <source>
        <dbReference type="Proteomes" id="UP001295444"/>
    </source>
</evidence>
<gene>
    <name evidence="2" type="ORF">PECUL_23A024170</name>
</gene>
<feature type="region of interest" description="Disordered" evidence="1">
    <location>
        <begin position="179"/>
        <end position="205"/>
    </location>
</feature>
<dbReference type="AlphaFoldDB" id="A0AAD1SXP2"/>
<organism evidence="2 3">
    <name type="scientific">Pelobates cultripes</name>
    <name type="common">Western spadefoot toad</name>
    <dbReference type="NCBI Taxonomy" id="61616"/>
    <lineage>
        <taxon>Eukaryota</taxon>
        <taxon>Metazoa</taxon>
        <taxon>Chordata</taxon>
        <taxon>Craniata</taxon>
        <taxon>Vertebrata</taxon>
        <taxon>Euteleostomi</taxon>
        <taxon>Amphibia</taxon>
        <taxon>Batrachia</taxon>
        <taxon>Anura</taxon>
        <taxon>Pelobatoidea</taxon>
        <taxon>Pelobatidae</taxon>
        <taxon>Pelobates</taxon>
    </lineage>
</organism>